<dbReference type="GO" id="GO:0016765">
    <property type="term" value="F:transferase activity, transferring alkyl or aryl (other than methyl) groups"/>
    <property type="evidence" value="ECO:0007669"/>
    <property type="project" value="InterPro"/>
</dbReference>
<dbReference type="Pfam" id="PF01040">
    <property type="entry name" value="UbiA"/>
    <property type="match status" value="1"/>
</dbReference>
<feature type="transmembrane region" description="Helical" evidence="8">
    <location>
        <begin position="323"/>
        <end position="341"/>
    </location>
</feature>
<name>A0AB39YR25_9MICC</name>
<dbReference type="AlphaFoldDB" id="A0AB39YR25"/>
<dbReference type="Gene3D" id="1.10.357.140">
    <property type="entry name" value="UbiA prenyltransferase"/>
    <property type="match status" value="1"/>
</dbReference>
<dbReference type="RefSeq" id="WP_207595947.1">
    <property type="nucleotide sequence ID" value="NZ_CP165735.1"/>
</dbReference>
<evidence type="ECO:0000256" key="2">
    <source>
        <dbReference type="ARBA" id="ARBA00004829"/>
    </source>
</evidence>
<dbReference type="NCBIfam" id="TIGR03462">
    <property type="entry name" value="CarR_dom_SF"/>
    <property type="match status" value="1"/>
</dbReference>
<dbReference type="GO" id="GO:0016117">
    <property type="term" value="P:carotenoid biosynthetic process"/>
    <property type="evidence" value="ECO:0007669"/>
    <property type="project" value="UniProtKB-KW"/>
</dbReference>
<feature type="transmembrane region" description="Helical" evidence="8">
    <location>
        <begin position="38"/>
        <end position="62"/>
    </location>
</feature>
<dbReference type="InterPro" id="IPR000537">
    <property type="entry name" value="UbiA_prenyltransferase"/>
</dbReference>
<keyword evidence="3 8" id="KW-0812">Transmembrane</keyword>
<evidence type="ECO:0000256" key="6">
    <source>
        <dbReference type="ARBA" id="ARBA00023136"/>
    </source>
</evidence>
<comment type="subcellular location">
    <subcellularLocation>
        <location evidence="1">Membrane</location>
        <topology evidence="1">Multi-pass membrane protein</topology>
    </subcellularLocation>
</comment>
<feature type="transmembrane region" description="Helical" evidence="8">
    <location>
        <begin position="381"/>
        <end position="401"/>
    </location>
</feature>
<dbReference type="InterPro" id="IPR044878">
    <property type="entry name" value="UbiA_sf"/>
</dbReference>
<feature type="transmembrane region" description="Helical" evidence="8">
    <location>
        <begin position="151"/>
        <end position="171"/>
    </location>
</feature>
<accession>A0AB39YR25</accession>
<evidence type="ECO:0000256" key="1">
    <source>
        <dbReference type="ARBA" id="ARBA00004141"/>
    </source>
</evidence>
<feature type="transmembrane region" description="Helical" evidence="8">
    <location>
        <begin position="266"/>
        <end position="290"/>
    </location>
</feature>
<dbReference type="Gene3D" id="1.20.120.1780">
    <property type="entry name" value="UbiA prenyltransferase"/>
    <property type="match status" value="1"/>
</dbReference>
<dbReference type="InterPro" id="IPR017825">
    <property type="entry name" value="Lycopene_cyclase_dom"/>
</dbReference>
<dbReference type="CDD" id="cd13966">
    <property type="entry name" value="PT_UbiA_4"/>
    <property type="match status" value="1"/>
</dbReference>
<dbReference type="GO" id="GO:0045436">
    <property type="term" value="F:lycopene beta cyclase activity"/>
    <property type="evidence" value="ECO:0007669"/>
    <property type="project" value="UniProtKB-ARBA"/>
</dbReference>
<dbReference type="GO" id="GO:0016020">
    <property type="term" value="C:membrane"/>
    <property type="evidence" value="ECO:0007669"/>
    <property type="project" value="UniProtKB-SubCell"/>
</dbReference>
<dbReference type="GO" id="GO:0016872">
    <property type="term" value="F:intramolecular lyase activity"/>
    <property type="evidence" value="ECO:0007669"/>
    <property type="project" value="InterPro"/>
</dbReference>
<sequence length="403" mass="43512">MTYLWLALAFIVAAGAAGVIFARRGAYPGEAGRHWKAVGLAFTALAVLTAVFDSVMIGMELFHYDASHILGVKVGLAPIEDFAYPLAGVVALPGLWMWLTRKRTQSSQSRTEPGRKGLVPQALLASRPVSWINTAYPFAAAMLLTTREIDWVLVVGTFYFLIPYNLAMYGINDVFDYESDLKNPRKGGMEGALLQPHLHRPMLWLAAITNVPFLVVLAVAGGPAAWLSLAVSAFAVVAYSVAGLRFKERPVLDSLTSSTHFVSPAVVGLTLAGAEVTPGLLILLLAFFLWGMAAHAFGAVQDIEPDRQAGIGSIATVIGARRTVRLAVVLWFVAGLAMLATPWPGPLAAIIAVPYIANCAPYWNVTDTTAARTNVAWRRFIWLNYGSGFLVTLIVILQWSLTS</sequence>
<feature type="transmembrane region" description="Helical" evidence="8">
    <location>
        <begin position="227"/>
        <end position="246"/>
    </location>
</feature>
<keyword evidence="7" id="KW-0413">Isomerase</keyword>
<evidence type="ECO:0000313" key="9">
    <source>
        <dbReference type="EMBL" id="XDV72071.1"/>
    </source>
</evidence>
<keyword evidence="6 8" id="KW-0472">Membrane</keyword>
<evidence type="ECO:0000256" key="8">
    <source>
        <dbReference type="SAM" id="Phobius"/>
    </source>
</evidence>
<dbReference type="InterPro" id="IPR050475">
    <property type="entry name" value="Prenyltransferase_related"/>
</dbReference>
<evidence type="ECO:0000256" key="7">
    <source>
        <dbReference type="ARBA" id="ARBA00023235"/>
    </source>
</evidence>
<keyword evidence="4" id="KW-0125">Carotenoid biosynthesis</keyword>
<evidence type="ECO:0000256" key="4">
    <source>
        <dbReference type="ARBA" id="ARBA00022746"/>
    </source>
</evidence>
<feature type="transmembrane region" description="Helical" evidence="8">
    <location>
        <begin position="82"/>
        <end position="100"/>
    </location>
</feature>
<gene>
    <name evidence="9" type="ORF">ABQM86_02470</name>
</gene>
<protein>
    <submittedName>
        <fullName evidence="9">Prenyltransferase</fullName>
    </submittedName>
</protein>
<feature type="transmembrane region" description="Helical" evidence="8">
    <location>
        <begin position="347"/>
        <end position="365"/>
    </location>
</feature>
<dbReference type="EMBL" id="CP165735">
    <property type="protein sequence ID" value="XDV72071.1"/>
    <property type="molecule type" value="Genomic_DNA"/>
</dbReference>
<comment type="pathway">
    <text evidence="2">Carotenoid biosynthesis.</text>
</comment>
<keyword evidence="5 8" id="KW-1133">Transmembrane helix</keyword>
<organism evidence="9">
    <name type="scientific">Paenarthrobacter sp. AMU7</name>
    <dbReference type="NCBI Taxonomy" id="3162492"/>
    <lineage>
        <taxon>Bacteria</taxon>
        <taxon>Bacillati</taxon>
        <taxon>Actinomycetota</taxon>
        <taxon>Actinomycetes</taxon>
        <taxon>Micrococcales</taxon>
        <taxon>Micrococcaceae</taxon>
        <taxon>Paenarthrobacter</taxon>
    </lineage>
</organism>
<dbReference type="PANTHER" id="PTHR42723:SF1">
    <property type="entry name" value="CHLOROPHYLL SYNTHASE, CHLOROPLASTIC"/>
    <property type="match status" value="1"/>
</dbReference>
<proteinExistence type="predicted"/>
<dbReference type="NCBIfam" id="NF009608">
    <property type="entry name" value="PRK13105.1"/>
    <property type="match status" value="1"/>
</dbReference>
<evidence type="ECO:0000256" key="3">
    <source>
        <dbReference type="ARBA" id="ARBA00022692"/>
    </source>
</evidence>
<dbReference type="PANTHER" id="PTHR42723">
    <property type="entry name" value="CHLOROPHYLL SYNTHASE"/>
    <property type="match status" value="1"/>
</dbReference>
<reference evidence="9" key="1">
    <citation type="submission" date="2024-07" db="EMBL/GenBank/DDBJ databases">
        <authorList>
            <person name="Li J."/>
            <person name="Wei H."/>
            <person name="Ma J."/>
        </authorList>
    </citation>
    <scope>NUCLEOTIDE SEQUENCE</scope>
    <source>
        <strain evidence="9">AMU7</strain>
    </source>
</reference>
<feature type="transmembrane region" description="Helical" evidence="8">
    <location>
        <begin position="202"/>
        <end position="220"/>
    </location>
</feature>
<evidence type="ECO:0000256" key="5">
    <source>
        <dbReference type="ARBA" id="ARBA00022989"/>
    </source>
</evidence>
<feature type="transmembrane region" description="Helical" evidence="8">
    <location>
        <begin position="6"/>
        <end position="26"/>
    </location>
</feature>